<feature type="signal peptide" evidence="4">
    <location>
        <begin position="1"/>
        <end position="31"/>
    </location>
</feature>
<evidence type="ECO:0000259" key="5">
    <source>
        <dbReference type="SMART" id="SM00856"/>
    </source>
</evidence>
<evidence type="ECO:0000256" key="4">
    <source>
        <dbReference type="SAM" id="SignalP"/>
    </source>
</evidence>
<keyword evidence="7" id="KW-1185">Reference proteome</keyword>
<comment type="caution">
    <text evidence="6">The sequence shown here is derived from an EMBL/GenBank/DDBJ whole genome shotgun (WGS) entry which is preliminary data.</text>
</comment>
<dbReference type="NCBIfam" id="TIGR01614">
    <property type="entry name" value="PME_inhib"/>
    <property type="match status" value="1"/>
</dbReference>
<dbReference type="CDD" id="cd15797">
    <property type="entry name" value="PMEI"/>
    <property type="match status" value="1"/>
</dbReference>
<dbReference type="InterPro" id="IPR006501">
    <property type="entry name" value="Pectinesterase_inhib_dom"/>
</dbReference>
<dbReference type="GO" id="GO:0046910">
    <property type="term" value="F:pectinesterase inhibitor activity"/>
    <property type="evidence" value="ECO:0007669"/>
    <property type="project" value="InterPro"/>
</dbReference>
<dbReference type="Gene3D" id="1.20.140.40">
    <property type="entry name" value="Invertase/pectin methylesterase inhibitor family protein"/>
    <property type="match status" value="1"/>
</dbReference>
<evidence type="ECO:0000313" key="6">
    <source>
        <dbReference type="EMBL" id="KAF4346240.1"/>
    </source>
</evidence>
<feature type="domain" description="Pectinesterase inhibitor" evidence="5">
    <location>
        <begin position="31"/>
        <end position="178"/>
    </location>
</feature>
<dbReference type="InterPro" id="IPR035513">
    <property type="entry name" value="Invertase/methylesterase_inhib"/>
</dbReference>
<evidence type="ECO:0000313" key="7">
    <source>
        <dbReference type="Proteomes" id="UP000583929"/>
    </source>
</evidence>
<dbReference type="Proteomes" id="UP000583929">
    <property type="component" value="Unassembled WGS sequence"/>
</dbReference>
<dbReference type="SUPFAM" id="SSF101148">
    <property type="entry name" value="Plant invertase/pectin methylesterase inhibitor"/>
    <property type="match status" value="1"/>
</dbReference>
<dbReference type="PANTHER" id="PTHR36710">
    <property type="entry name" value="PECTINESTERASE INHIBITOR-LIKE"/>
    <property type="match status" value="1"/>
</dbReference>
<proteinExistence type="inferred from homology"/>
<evidence type="ECO:0000256" key="1">
    <source>
        <dbReference type="ARBA" id="ARBA00022729"/>
    </source>
</evidence>
<dbReference type="EMBL" id="JAATIQ010001098">
    <property type="protein sequence ID" value="KAF4346240.1"/>
    <property type="molecule type" value="Genomic_DNA"/>
</dbReference>
<dbReference type="SMART" id="SM00856">
    <property type="entry name" value="PMEI"/>
    <property type="match status" value="1"/>
</dbReference>
<organism evidence="6 7">
    <name type="scientific">Cannabis sativa</name>
    <name type="common">Hemp</name>
    <name type="synonym">Marijuana</name>
    <dbReference type="NCBI Taxonomy" id="3483"/>
    <lineage>
        <taxon>Eukaryota</taxon>
        <taxon>Viridiplantae</taxon>
        <taxon>Streptophyta</taxon>
        <taxon>Embryophyta</taxon>
        <taxon>Tracheophyta</taxon>
        <taxon>Spermatophyta</taxon>
        <taxon>Magnoliopsida</taxon>
        <taxon>eudicotyledons</taxon>
        <taxon>Gunneridae</taxon>
        <taxon>Pentapetalae</taxon>
        <taxon>rosids</taxon>
        <taxon>fabids</taxon>
        <taxon>Rosales</taxon>
        <taxon>Cannabaceae</taxon>
        <taxon>Cannabis</taxon>
    </lineage>
</organism>
<comment type="similarity">
    <text evidence="3">Belongs to the PMEI family.</text>
</comment>
<dbReference type="AlphaFoldDB" id="A0A7J6DK99"/>
<dbReference type="InterPro" id="IPR034086">
    <property type="entry name" value="PMEI_plant"/>
</dbReference>
<dbReference type="InterPro" id="IPR052421">
    <property type="entry name" value="PCW_Enzyme_Inhibitor"/>
</dbReference>
<name>A0A7J6DK99_CANSA</name>
<keyword evidence="2" id="KW-1015">Disulfide bond</keyword>
<evidence type="ECO:0000256" key="3">
    <source>
        <dbReference type="ARBA" id="ARBA00038471"/>
    </source>
</evidence>
<gene>
    <name evidence="6" type="ORF">G4B88_026816</name>
</gene>
<dbReference type="Pfam" id="PF04043">
    <property type="entry name" value="PMEI"/>
    <property type="match status" value="1"/>
</dbReference>
<reference evidence="6 7" key="1">
    <citation type="journal article" date="2020" name="bioRxiv">
        <title>Sequence and annotation of 42 cannabis genomes reveals extensive copy number variation in cannabinoid synthesis and pathogen resistance genes.</title>
        <authorList>
            <person name="Mckernan K.J."/>
            <person name="Helbert Y."/>
            <person name="Kane L.T."/>
            <person name="Ebling H."/>
            <person name="Zhang L."/>
            <person name="Liu B."/>
            <person name="Eaton Z."/>
            <person name="Mclaughlin S."/>
            <person name="Kingan S."/>
            <person name="Baybayan P."/>
            <person name="Concepcion G."/>
            <person name="Jordan M."/>
            <person name="Riva A."/>
            <person name="Barbazuk W."/>
            <person name="Harkins T."/>
        </authorList>
    </citation>
    <scope>NUCLEOTIDE SEQUENCE [LARGE SCALE GENOMIC DNA]</scope>
    <source>
        <strain evidence="7">cv. Jamaican Lion 4</strain>
        <tissue evidence="6">Leaf</tissue>
    </source>
</reference>
<protein>
    <recommendedName>
        <fullName evidence="5">Pectinesterase inhibitor domain-containing protein</fullName>
    </recommendedName>
</protein>
<feature type="chain" id="PRO_5029795345" description="Pectinesterase inhibitor domain-containing protein" evidence="4">
    <location>
        <begin position="32"/>
        <end position="182"/>
    </location>
</feature>
<keyword evidence="1 4" id="KW-0732">Signal</keyword>
<dbReference type="PANTHER" id="PTHR36710:SF12">
    <property type="entry name" value="CELL WALL _ VACUOLAR INHIBITOR OF FRUCTOSIDASE 2-LIKE"/>
    <property type="match status" value="1"/>
</dbReference>
<accession>A0A7J6DK99</accession>
<evidence type="ECO:0000256" key="2">
    <source>
        <dbReference type="ARBA" id="ARBA00023157"/>
    </source>
</evidence>
<sequence length="182" mass="20771">MAYSKTQSFSLVLVLLTLSQFFHQHPHLVKADTKLIENLCHATEVPDTCIQCLQSDPYAEFATDIELAIIMMTCIRNHADTLQVNMEDTANNSKIKSTKSIYNGCVKAYMGAKKDLNTATEHLQNYEFDKAEKYVDQAMIKHLVCCGDIQNNKNITISTEVAYEMKIYEELCFSSERIIERL</sequence>